<name>A0AAD7DDI8_9AGAR</name>
<feature type="compositionally biased region" description="Low complexity" evidence="1">
    <location>
        <begin position="82"/>
        <end position="99"/>
    </location>
</feature>
<comment type="caution">
    <text evidence="2">The sequence shown here is derived from an EMBL/GenBank/DDBJ whole genome shotgun (WGS) entry which is preliminary data.</text>
</comment>
<evidence type="ECO:0000256" key="1">
    <source>
        <dbReference type="SAM" id="MobiDB-lite"/>
    </source>
</evidence>
<evidence type="ECO:0000313" key="3">
    <source>
        <dbReference type="Proteomes" id="UP001215598"/>
    </source>
</evidence>
<accession>A0AAD7DDI8</accession>
<dbReference type="EMBL" id="JARKIB010000929">
    <property type="protein sequence ID" value="KAJ7688784.1"/>
    <property type="molecule type" value="Genomic_DNA"/>
</dbReference>
<gene>
    <name evidence="2" type="ORF">B0H16DRAFT_1487318</name>
</gene>
<proteinExistence type="predicted"/>
<dbReference type="Proteomes" id="UP001215598">
    <property type="component" value="Unassembled WGS sequence"/>
</dbReference>
<reference evidence="2" key="1">
    <citation type="submission" date="2023-03" db="EMBL/GenBank/DDBJ databases">
        <title>Massive genome expansion in bonnet fungi (Mycena s.s.) driven by repeated elements and novel gene families across ecological guilds.</title>
        <authorList>
            <consortium name="Lawrence Berkeley National Laboratory"/>
            <person name="Harder C.B."/>
            <person name="Miyauchi S."/>
            <person name="Viragh M."/>
            <person name="Kuo A."/>
            <person name="Thoen E."/>
            <person name="Andreopoulos B."/>
            <person name="Lu D."/>
            <person name="Skrede I."/>
            <person name="Drula E."/>
            <person name="Henrissat B."/>
            <person name="Morin E."/>
            <person name="Kohler A."/>
            <person name="Barry K."/>
            <person name="LaButti K."/>
            <person name="Morin E."/>
            <person name="Salamov A."/>
            <person name="Lipzen A."/>
            <person name="Mereny Z."/>
            <person name="Hegedus B."/>
            <person name="Baldrian P."/>
            <person name="Stursova M."/>
            <person name="Weitz H."/>
            <person name="Taylor A."/>
            <person name="Grigoriev I.V."/>
            <person name="Nagy L.G."/>
            <person name="Martin F."/>
            <person name="Kauserud H."/>
        </authorList>
    </citation>
    <scope>NUCLEOTIDE SEQUENCE</scope>
    <source>
        <strain evidence="2">CBHHK182m</strain>
    </source>
</reference>
<feature type="region of interest" description="Disordered" evidence="1">
    <location>
        <begin position="122"/>
        <end position="144"/>
    </location>
</feature>
<protein>
    <submittedName>
        <fullName evidence="2">Uncharacterized protein</fullName>
    </submittedName>
</protein>
<sequence>MCVWSDGVRSRKIANEKRKKTALQSSPSKGCWVIQASILATFDDTMILESNMPTPRIPYMRAGASGSGGDAGAGARGPLGVTSTDARSSAPAPAPATSLAARAQPAGVSWMRVAGVTRARGGVVPSSGDSSFLMGPAEDEVDADNDDVVDTDEALDDEPEDEEEIGIMGTEEVEMDGKLKGDGTAVGAMRAAASNEGPATGAGLVDERAGKKSSMRGTITQGKRRVHDCGPGCSEGWGFKVMVTGSKGGHQEELASYIGGGAKTAQNLPIRKDTSHSPSHDRIVDAPRGLVVGSTIGVSGAGVEGGNARHFYEEWDGRGRGKAERGFGLLSLLSYKDMRMGKEQDKSKARSKTEGEYPSFSARLDKGEDYVSMDEYLAYHPYLKPGWRYPFDYRSDCWEPGKAFASYKMLNDVFTNYLLRVPSICRHNDPPCQVLWLHKEGCDGCEDCVVQIEPGSIHGETVEGEWAALNPMPQAQVMGPAHRVSLFIDLDKVKAKL</sequence>
<keyword evidence="3" id="KW-1185">Reference proteome</keyword>
<organism evidence="2 3">
    <name type="scientific">Mycena metata</name>
    <dbReference type="NCBI Taxonomy" id="1033252"/>
    <lineage>
        <taxon>Eukaryota</taxon>
        <taxon>Fungi</taxon>
        <taxon>Dikarya</taxon>
        <taxon>Basidiomycota</taxon>
        <taxon>Agaricomycotina</taxon>
        <taxon>Agaricomycetes</taxon>
        <taxon>Agaricomycetidae</taxon>
        <taxon>Agaricales</taxon>
        <taxon>Marasmiineae</taxon>
        <taxon>Mycenaceae</taxon>
        <taxon>Mycena</taxon>
    </lineage>
</organism>
<evidence type="ECO:0000313" key="2">
    <source>
        <dbReference type="EMBL" id="KAJ7688784.1"/>
    </source>
</evidence>
<feature type="region of interest" description="Disordered" evidence="1">
    <location>
        <begin position="63"/>
        <end position="99"/>
    </location>
</feature>
<feature type="compositionally biased region" description="Gly residues" evidence="1">
    <location>
        <begin position="65"/>
        <end position="77"/>
    </location>
</feature>
<feature type="region of interest" description="Disordered" evidence="1">
    <location>
        <begin position="192"/>
        <end position="225"/>
    </location>
</feature>
<dbReference type="AlphaFoldDB" id="A0AAD7DDI8"/>